<organism evidence="1 2">
    <name type="scientific">Orchesella dallaii</name>
    <dbReference type="NCBI Taxonomy" id="48710"/>
    <lineage>
        <taxon>Eukaryota</taxon>
        <taxon>Metazoa</taxon>
        <taxon>Ecdysozoa</taxon>
        <taxon>Arthropoda</taxon>
        <taxon>Hexapoda</taxon>
        <taxon>Collembola</taxon>
        <taxon>Entomobryomorpha</taxon>
        <taxon>Entomobryoidea</taxon>
        <taxon>Orchesellidae</taxon>
        <taxon>Orchesellinae</taxon>
        <taxon>Orchesella</taxon>
    </lineage>
</organism>
<gene>
    <name evidence="1" type="ORF">ODALV1_LOCUS24849</name>
</gene>
<comment type="caution">
    <text evidence="1">The sequence shown here is derived from an EMBL/GenBank/DDBJ whole genome shotgun (WGS) entry which is preliminary data.</text>
</comment>
<evidence type="ECO:0000313" key="1">
    <source>
        <dbReference type="EMBL" id="CAL8132972.1"/>
    </source>
</evidence>
<proteinExistence type="predicted"/>
<keyword evidence="2" id="KW-1185">Reference proteome</keyword>
<reference evidence="1 2" key="1">
    <citation type="submission" date="2024-08" db="EMBL/GenBank/DDBJ databases">
        <authorList>
            <person name="Cucini C."/>
            <person name="Frati F."/>
        </authorList>
    </citation>
    <scope>NUCLEOTIDE SEQUENCE [LARGE SCALE GENOMIC DNA]</scope>
</reference>
<sequence>MTSIFQAMSGQPEMFDEYANRMLSTEPKIKFSNVFSPFFGNISSNICYPGLTYFQSTLRLRTLKNGYDQQKCRLTNHSALLMNVKLTNFVIFQTIGPEKMIDWGDVNGTKPGEEQRQNCLAKAFYDILDSPESHRFSDYFLTIKGREDGSDGLYLLNVSPTVTPSAPCA</sequence>
<dbReference type="Proteomes" id="UP001642540">
    <property type="component" value="Unassembled WGS sequence"/>
</dbReference>
<name>A0ABP1RQK3_9HEXA</name>
<evidence type="ECO:0000313" key="2">
    <source>
        <dbReference type="Proteomes" id="UP001642540"/>
    </source>
</evidence>
<protein>
    <submittedName>
        <fullName evidence="1">Uncharacterized protein</fullName>
    </submittedName>
</protein>
<accession>A0ABP1RQK3</accession>
<dbReference type="EMBL" id="CAXLJM020000095">
    <property type="protein sequence ID" value="CAL8132972.1"/>
    <property type="molecule type" value="Genomic_DNA"/>
</dbReference>